<comment type="caution">
    <text evidence="2">The sequence shown here is derived from an EMBL/GenBank/DDBJ whole genome shotgun (WGS) entry which is preliminary data.</text>
</comment>
<dbReference type="Pfam" id="PF10006">
    <property type="entry name" value="DUF2249"/>
    <property type="match status" value="2"/>
</dbReference>
<keyword evidence="3" id="KW-1185">Reference proteome</keyword>
<feature type="domain" description="DUF2249" evidence="1">
    <location>
        <begin position="98"/>
        <end position="160"/>
    </location>
</feature>
<accession>A0ABT1T3S2</accession>
<protein>
    <submittedName>
        <fullName evidence="2">DUF2249 domain-containing protein</fullName>
    </submittedName>
</protein>
<dbReference type="SUPFAM" id="SSF140683">
    <property type="entry name" value="SP0561-like"/>
    <property type="match status" value="1"/>
</dbReference>
<dbReference type="Gene3D" id="1.10.3910.10">
    <property type="entry name" value="SP0561-like"/>
    <property type="match status" value="1"/>
</dbReference>
<gene>
    <name evidence="2" type="ORF">NPE20_14855</name>
</gene>
<organism evidence="2 3">
    <name type="scientific">Mucilaginibacter aquariorum</name>
    <dbReference type="NCBI Taxonomy" id="2967225"/>
    <lineage>
        <taxon>Bacteria</taxon>
        <taxon>Pseudomonadati</taxon>
        <taxon>Bacteroidota</taxon>
        <taxon>Sphingobacteriia</taxon>
        <taxon>Sphingobacteriales</taxon>
        <taxon>Sphingobacteriaceae</taxon>
        <taxon>Mucilaginibacter</taxon>
    </lineage>
</organism>
<evidence type="ECO:0000313" key="2">
    <source>
        <dbReference type="EMBL" id="MCQ6959253.1"/>
    </source>
</evidence>
<feature type="domain" description="DUF2249" evidence="1">
    <location>
        <begin position="204"/>
        <end position="267"/>
    </location>
</feature>
<dbReference type="RefSeq" id="WP_256539439.1">
    <property type="nucleotide sequence ID" value="NZ_JANHOH010000002.1"/>
</dbReference>
<evidence type="ECO:0000313" key="3">
    <source>
        <dbReference type="Proteomes" id="UP001204376"/>
    </source>
</evidence>
<dbReference type="Proteomes" id="UP001204376">
    <property type="component" value="Unassembled WGS sequence"/>
</dbReference>
<dbReference type="InterPro" id="IPR018720">
    <property type="entry name" value="DUF2249"/>
</dbReference>
<proteinExistence type="predicted"/>
<reference evidence="2 3" key="1">
    <citation type="submission" date="2022-07" db="EMBL/GenBank/DDBJ databases">
        <title>Mucilaginibacter sp. JC4.</title>
        <authorList>
            <person name="Le V."/>
            <person name="Ko S.-R."/>
            <person name="Ahn C.-Y."/>
            <person name="Oh H.-M."/>
        </authorList>
    </citation>
    <scope>NUCLEOTIDE SEQUENCE [LARGE SCALE GENOMIC DNA]</scope>
    <source>
        <strain evidence="2 3">JC4</strain>
    </source>
</reference>
<dbReference type="InterPro" id="IPR038062">
    <property type="entry name" value="ScdA-like_N_sf"/>
</dbReference>
<evidence type="ECO:0000259" key="1">
    <source>
        <dbReference type="Pfam" id="PF10006"/>
    </source>
</evidence>
<dbReference type="EMBL" id="JANHOH010000002">
    <property type="protein sequence ID" value="MCQ6959253.1"/>
    <property type="molecule type" value="Genomic_DNA"/>
</dbReference>
<name>A0ABT1T3S2_9SPHI</name>
<sequence>MTIDANTKISELLRFDRDLVIKTLISLNSKFAKLRNPVLRQLLVKRVSISDACKISNTPISDFLHSMQQIGFQVIRGEAADNALPLNTAFIGQEDYLELDVRPILAKDKDPLKEILAAINSLGPGQGLKLINTFEPLPLIHLLTAKGFAHRVFFEKPDLVITFFNQADTGTGTIDVPANPESFVDDALFDRVLAGFRPEQVRYLDVRALEMPKPMLAILEHTPGLTKGEALFVYHKKIPVYLLPELEKQGLSYLFKNIAPGNVHLLIFRK</sequence>